<dbReference type="EMBL" id="NFKL01000010">
    <property type="protein sequence ID" value="OUP58098.1"/>
    <property type="molecule type" value="Genomic_DNA"/>
</dbReference>
<dbReference type="Proteomes" id="UP000195326">
    <property type="component" value="Unassembled WGS sequence"/>
</dbReference>
<feature type="domain" description="Imm-5-like" evidence="1">
    <location>
        <begin position="22"/>
        <end position="146"/>
    </location>
</feature>
<reference evidence="3" key="1">
    <citation type="submission" date="2017-04" db="EMBL/GenBank/DDBJ databases">
        <title>Function of individual gut microbiota members based on whole genome sequencing of pure cultures obtained from chicken caecum.</title>
        <authorList>
            <person name="Medvecky M."/>
            <person name="Cejkova D."/>
            <person name="Polansky O."/>
            <person name="Karasova D."/>
            <person name="Kubasova T."/>
            <person name="Cizek A."/>
            <person name="Rychlik I."/>
        </authorList>
    </citation>
    <scope>NUCLEOTIDE SEQUENCE [LARGE SCALE GENOMIC DNA]</scope>
    <source>
        <strain evidence="3">An179</strain>
    </source>
</reference>
<proteinExistence type="predicted"/>
<dbReference type="STRING" id="501571.GCA_900143195_00765"/>
<gene>
    <name evidence="2" type="ORF">B5F15_07945</name>
</gene>
<evidence type="ECO:0000259" key="1">
    <source>
        <dbReference type="Pfam" id="PF21805"/>
    </source>
</evidence>
<dbReference type="InterPro" id="IPR048667">
    <property type="entry name" value="Imm5-like"/>
</dbReference>
<evidence type="ECO:0000313" key="2">
    <source>
        <dbReference type="EMBL" id="OUP58098.1"/>
    </source>
</evidence>
<dbReference type="RefSeq" id="WP_087414999.1">
    <property type="nucleotide sequence ID" value="NZ_NFKL01000010.1"/>
</dbReference>
<evidence type="ECO:0000313" key="3">
    <source>
        <dbReference type="Proteomes" id="UP000195326"/>
    </source>
</evidence>
<protein>
    <recommendedName>
        <fullName evidence="1">Imm-5-like domain-containing protein</fullName>
    </recommendedName>
</protein>
<sequence length="174" mass="18947">MAKLRKMLGKADDAEIVTLMRQIETQSKTTLACWAADCAKNWYLPIAQAADPTELCLSHLLDTVQACLEGKATQKQLKEQLREGRGLAQRMTEPAAQAAARAIVTACGVLQTPTNALGFCFYGAAAAAYHELGLERSAADYGSRAQVEFERLSQALEQVMVPDEADPVQVDWNC</sequence>
<organism evidence="2 3">
    <name type="scientific">Butyricicoccus pullicaecorum</name>
    <dbReference type="NCBI Taxonomy" id="501571"/>
    <lineage>
        <taxon>Bacteria</taxon>
        <taxon>Bacillati</taxon>
        <taxon>Bacillota</taxon>
        <taxon>Clostridia</taxon>
        <taxon>Eubacteriales</taxon>
        <taxon>Butyricicoccaceae</taxon>
        <taxon>Butyricicoccus</taxon>
    </lineage>
</organism>
<comment type="caution">
    <text evidence="2">The sequence shown here is derived from an EMBL/GenBank/DDBJ whole genome shotgun (WGS) entry which is preliminary data.</text>
</comment>
<dbReference type="AlphaFoldDB" id="A0A1Y4LN30"/>
<name>A0A1Y4LN30_9FIRM</name>
<dbReference type="Pfam" id="PF21805">
    <property type="entry name" value="Imm5_like"/>
    <property type="match status" value="1"/>
</dbReference>
<accession>A0A1Y4LN30</accession>